<dbReference type="GO" id="GO:0006412">
    <property type="term" value="P:translation"/>
    <property type="evidence" value="ECO:0007669"/>
    <property type="project" value="UniProtKB-UniRule"/>
</dbReference>
<evidence type="ECO:0000256" key="4">
    <source>
        <dbReference type="ARBA" id="ARBA00022980"/>
    </source>
</evidence>
<comment type="caution">
    <text evidence="9">The sequence shown here is derived from an EMBL/GenBank/DDBJ whole genome shotgun (WGS) entry which is preliminary data.</text>
</comment>
<comment type="function">
    <text evidence="6 8">Binds together with bS18 to 16S ribosomal RNA.</text>
</comment>
<sequence>MAQTHYEITYIIKPDLAEDAKKSLIERFDQILKDNGAEVLDSKDWQKRRFAYEIGGYNEGTYHIVNVNSDNREAIDEFDRLAKFEDGIIRHMIIKRDK</sequence>
<protein>
    <recommendedName>
        <fullName evidence="7 8">Small ribosomal subunit protein bS6</fullName>
    </recommendedName>
</protein>
<dbReference type="Gene3D" id="3.30.70.60">
    <property type="match status" value="1"/>
</dbReference>
<evidence type="ECO:0000313" key="9">
    <source>
        <dbReference type="EMBL" id="NVY96577.1"/>
    </source>
</evidence>
<dbReference type="InterPro" id="IPR020814">
    <property type="entry name" value="Ribosomal_S6_plastid/chlpt"/>
</dbReference>
<dbReference type="InterPro" id="IPR014717">
    <property type="entry name" value="Transl_elong_EF1B/ribsomal_bS6"/>
</dbReference>
<dbReference type="Pfam" id="PF01250">
    <property type="entry name" value="Ribosomal_S6"/>
    <property type="match status" value="1"/>
</dbReference>
<dbReference type="FunFam" id="3.30.70.60:FF:000002">
    <property type="entry name" value="30S ribosomal protein S6"/>
    <property type="match status" value="1"/>
</dbReference>
<dbReference type="EMBL" id="JABZEC010000004">
    <property type="protein sequence ID" value="NVY96577.1"/>
    <property type="molecule type" value="Genomic_DNA"/>
</dbReference>
<evidence type="ECO:0000256" key="2">
    <source>
        <dbReference type="ARBA" id="ARBA00022730"/>
    </source>
</evidence>
<dbReference type="RefSeq" id="WP_176942741.1">
    <property type="nucleotide sequence ID" value="NZ_JABZEC010000004.1"/>
</dbReference>
<dbReference type="HAMAP" id="MF_00360">
    <property type="entry name" value="Ribosomal_bS6"/>
    <property type="match status" value="1"/>
</dbReference>
<evidence type="ECO:0000256" key="3">
    <source>
        <dbReference type="ARBA" id="ARBA00022884"/>
    </source>
</evidence>
<dbReference type="PANTHER" id="PTHR21011:SF1">
    <property type="entry name" value="SMALL RIBOSOMAL SUBUNIT PROTEIN BS6M"/>
    <property type="match status" value="1"/>
</dbReference>
<evidence type="ECO:0000256" key="8">
    <source>
        <dbReference type="HAMAP-Rule" id="MF_00360"/>
    </source>
</evidence>
<reference evidence="9 10" key="1">
    <citation type="submission" date="2020-06" db="EMBL/GenBank/DDBJ databases">
        <authorList>
            <person name="Kang J."/>
        </authorList>
    </citation>
    <scope>NUCLEOTIDE SEQUENCE [LARGE SCALE GENOMIC DNA]</scope>
    <source>
        <strain evidence="9 10">DCY120</strain>
    </source>
</reference>
<dbReference type="GO" id="GO:1990904">
    <property type="term" value="C:ribonucleoprotein complex"/>
    <property type="evidence" value="ECO:0007669"/>
    <property type="project" value="UniProtKB-KW"/>
</dbReference>
<dbReference type="GO" id="GO:0070181">
    <property type="term" value="F:small ribosomal subunit rRNA binding"/>
    <property type="evidence" value="ECO:0007669"/>
    <property type="project" value="TreeGrafter"/>
</dbReference>
<evidence type="ECO:0000256" key="7">
    <source>
        <dbReference type="ARBA" id="ARBA00035294"/>
    </source>
</evidence>
<evidence type="ECO:0000256" key="6">
    <source>
        <dbReference type="ARBA" id="ARBA00035104"/>
    </source>
</evidence>
<organism evidence="9 10">
    <name type="scientific">Bombilactobacillus apium</name>
    <dbReference type="NCBI Taxonomy" id="2675299"/>
    <lineage>
        <taxon>Bacteria</taxon>
        <taxon>Bacillati</taxon>
        <taxon>Bacillota</taxon>
        <taxon>Bacilli</taxon>
        <taxon>Lactobacillales</taxon>
        <taxon>Lactobacillaceae</taxon>
        <taxon>Bombilactobacillus</taxon>
    </lineage>
</organism>
<dbReference type="InterPro" id="IPR000529">
    <property type="entry name" value="Ribosomal_bS6"/>
</dbReference>
<dbReference type="CDD" id="cd00473">
    <property type="entry name" value="bS6"/>
    <property type="match status" value="1"/>
</dbReference>
<evidence type="ECO:0000313" key="10">
    <source>
        <dbReference type="Proteomes" id="UP000563523"/>
    </source>
</evidence>
<comment type="similarity">
    <text evidence="1 8">Belongs to the bacterial ribosomal protein bS6 family.</text>
</comment>
<keyword evidence="10" id="KW-1185">Reference proteome</keyword>
<dbReference type="NCBIfam" id="TIGR00166">
    <property type="entry name" value="S6"/>
    <property type="match status" value="1"/>
</dbReference>
<dbReference type="GO" id="GO:0005737">
    <property type="term" value="C:cytoplasm"/>
    <property type="evidence" value="ECO:0007669"/>
    <property type="project" value="UniProtKB-ARBA"/>
</dbReference>
<dbReference type="GO" id="GO:0005840">
    <property type="term" value="C:ribosome"/>
    <property type="evidence" value="ECO:0007669"/>
    <property type="project" value="UniProtKB-KW"/>
</dbReference>
<proteinExistence type="inferred from homology"/>
<dbReference type="PANTHER" id="PTHR21011">
    <property type="entry name" value="MITOCHONDRIAL 28S RIBOSOMAL PROTEIN S6"/>
    <property type="match status" value="1"/>
</dbReference>
<dbReference type="Proteomes" id="UP000563523">
    <property type="component" value="Unassembled WGS sequence"/>
</dbReference>
<keyword evidence="5 8" id="KW-0687">Ribonucleoprotein</keyword>
<gene>
    <name evidence="8" type="primary">rpsF</name>
    <name evidence="9" type="ORF">HU830_05280</name>
</gene>
<accession>A0A850R6W9</accession>
<keyword evidence="2 8" id="KW-0699">rRNA-binding</keyword>
<name>A0A850R6W9_9LACO</name>
<dbReference type="GO" id="GO:0003735">
    <property type="term" value="F:structural constituent of ribosome"/>
    <property type="evidence" value="ECO:0007669"/>
    <property type="project" value="InterPro"/>
</dbReference>
<dbReference type="AlphaFoldDB" id="A0A850R6W9"/>
<dbReference type="SUPFAM" id="SSF54995">
    <property type="entry name" value="Ribosomal protein S6"/>
    <property type="match status" value="1"/>
</dbReference>
<evidence type="ECO:0000256" key="5">
    <source>
        <dbReference type="ARBA" id="ARBA00023274"/>
    </source>
</evidence>
<keyword evidence="3 8" id="KW-0694">RNA-binding</keyword>
<evidence type="ECO:0000256" key="1">
    <source>
        <dbReference type="ARBA" id="ARBA00009512"/>
    </source>
</evidence>
<keyword evidence="4 8" id="KW-0689">Ribosomal protein</keyword>
<dbReference type="InterPro" id="IPR035980">
    <property type="entry name" value="Ribosomal_bS6_sf"/>
</dbReference>